<evidence type="ECO:0000313" key="1">
    <source>
        <dbReference type="EMBL" id="MFD1738130.1"/>
    </source>
</evidence>
<accession>A0ABW4LVI0</accession>
<organism evidence="1 2">
    <name type="scientific">Bacillus salitolerans</name>
    <dbReference type="NCBI Taxonomy" id="1437434"/>
    <lineage>
        <taxon>Bacteria</taxon>
        <taxon>Bacillati</taxon>
        <taxon>Bacillota</taxon>
        <taxon>Bacilli</taxon>
        <taxon>Bacillales</taxon>
        <taxon>Bacillaceae</taxon>
        <taxon>Bacillus</taxon>
    </lineage>
</organism>
<gene>
    <name evidence="1" type="ORF">ACFSCX_16505</name>
</gene>
<keyword evidence="2" id="KW-1185">Reference proteome</keyword>
<name>A0ABW4LVI0_9BACI</name>
<sequence length="83" mass="9547">MSVFDKKIGGVATILFILLICIFTNPTKEQYIEYQRETFGEPFVENEYLKIEVIDFYIFSTFTPLVLDQHHGTVTLGVLGKIL</sequence>
<proteinExistence type="predicted"/>
<dbReference type="EMBL" id="JBHUEM010000036">
    <property type="protein sequence ID" value="MFD1738130.1"/>
    <property type="molecule type" value="Genomic_DNA"/>
</dbReference>
<reference evidence="2" key="1">
    <citation type="journal article" date="2019" name="Int. J. Syst. Evol. Microbiol.">
        <title>The Global Catalogue of Microorganisms (GCM) 10K type strain sequencing project: providing services to taxonomists for standard genome sequencing and annotation.</title>
        <authorList>
            <consortium name="The Broad Institute Genomics Platform"/>
            <consortium name="The Broad Institute Genome Sequencing Center for Infectious Disease"/>
            <person name="Wu L."/>
            <person name="Ma J."/>
        </authorList>
    </citation>
    <scope>NUCLEOTIDE SEQUENCE [LARGE SCALE GENOMIC DNA]</scope>
    <source>
        <strain evidence="2">CCUG 49339</strain>
    </source>
</reference>
<dbReference type="Proteomes" id="UP001597214">
    <property type="component" value="Unassembled WGS sequence"/>
</dbReference>
<comment type="caution">
    <text evidence="1">The sequence shown here is derived from an EMBL/GenBank/DDBJ whole genome shotgun (WGS) entry which is preliminary data.</text>
</comment>
<dbReference type="RefSeq" id="WP_377929345.1">
    <property type="nucleotide sequence ID" value="NZ_JBHUEM010000036.1"/>
</dbReference>
<protein>
    <submittedName>
        <fullName evidence="1">Uncharacterized protein</fullName>
    </submittedName>
</protein>
<evidence type="ECO:0000313" key="2">
    <source>
        <dbReference type="Proteomes" id="UP001597214"/>
    </source>
</evidence>